<feature type="domain" description="Serine aminopeptidase S33" evidence="1">
    <location>
        <begin position="34"/>
        <end position="265"/>
    </location>
</feature>
<dbReference type="InterPro" id="IPR000073">
    <property type="entry name" value="AB_hydrolase_1"/>
</dbReference>
<dbReference type="SUPFAM" id="SSF53474">
    <property type="entry name" value="alpha/beta-Hydrolases"/>
    <property type="match status" value="1"/>
</dbReference>
<keyword evidence="3" id="KW-1185">Reference proteome</keyword>
<reference evidence="2 3" key="1">
    <citation type="submission" date="2024-03" db="EMBL/GenBank/DDBJ databases">
        <title>Ignisphaera cupida sp. nov., a hyperthermophilic hydrolytic archaeon from a hot spring of Kamchatka, and proposal of Ignisphaeraceae fam. nov.</title>
        <authorList>
            <person name="Podosokorskaya O.A."/>
            <person name="Elcheninov A.G."/>
            <person name="Maltseva A.I."/>
            <person name="Zayulina K.S."/>
            <person name="Novikov A."/>
            <person name="Merkel A.Y."/>
        </authorList>
    </citation>
    <scope>NUCLEOTIDE SEQUENCE [LARGE SCALE GENOMIC DNA]</scope>
    <source>
        <strain evidence="2 3">38H-sp</strain>
    </source>
</reference>
<dbReference type="Pfam" id="PF12146">
    <property type="entry name" value="Hydrolase_4"/>
    <property type="match status" value="1"/>
</dbReference>
<organism evidence="2 3">
    <name type="scientific">Rarispira pelagica</name>
    <dbReference type="NCBI Taxonomy" id="3141764"/>
    <lineage>
        <taxon>Bacteria</taxon>
        <taxon>Pseudomonadati</taxon>
        <taxon>Spirochaetota</taxon>
        <taxon>Spirochaetia</taxon>
        <taxon>Winmispirales</taxon>
        <taxon>Winmispiraceae</taxon>
        <taxon>Rarispira</taxon>
    </lineage>
</organism>
<proteinExistence type="predicted"/>
<dbReference type="PRINTS" id="PR00412">
    <property type="entry name" value="EPOXHYDRLASE"/>
</dbReference>
<dbReference type="InterPro" id="IPR051044">
    <property type="entry name" value="MAG_DAG_Lipase"/>
</dbReference>
<accession>A0ABU9UCB7</accession>
<dbReference type="InterPro" id="IPR022742">
    <property type="entry name" value="Hydrolase_4"/>
</dbReference>
<sequence>MESFLPYREVFLENDFSRKGGRIFLRVFSPHIAPQAVVIVSHGFGEHSGIYVEFAGYLAQHGFLVVCPDFPGHGISSGRRGVIDSLDSYLLCLDAARIWAESVSDGLSVFVVGHSMGGLIAACYALFRPEYVAAVALSAPALSLDGVPSWQRFLANSVMRLFPHFRMHVRLNLPDLSRDPVALARLLSDPLCHNYGSVSMLKAMEDGITRFRENAERYPVPVLLMQGEFDRIVPADVNMTLFDLFPSTDKELRVYDGAFHHLFIDLCREEVQADILSWLKSIAI</sequence>
<name>A0ABU9UCB7_9SPIR</name>
<dbReference type="PRINTS" id="PR00111">
    <property type="entry name" value="ABHYDROLASE"/>
</dbReference>
<dbReference type="RefSeq" id="WP_420069764.1">
    <property type="nucleotide sequence ID" value="NZ_JBCHKQ010000003.1"/>
</dbReference>
<dbReference type="EMBL" id="JBCHKQ010000003">
    <property type="protein sequence ID" value="MEM5948311.1"/>
    <property type="molecule type" value="Genomic_DNA"/>
</dbReference>
<gene>
    <name evidence="2" type="ORF">WKV44_07120</name>
</gene>
<dbReference type="Proteomes" id="UP001466331">
    <property type="component" value="Unassembled WGS sequence"/>
</dbReference>
<dbReference type="Gene3D" id="3.40.50.1820">
    <property type="entry name" value="alpha/beta hydrolase"/>
    <property type="match status" value="1"/>
</dbReference>
<evidence type="ECO:0000259" key="1">
    <source>
        <dbReference type="Pfam" id="PF12146"/>
    </source>
</evidence>
<evidence type="ECO:0000313" key="2">
    <source>
        <dbReference type="EMBL" id="MEM5948311.1"/>
    </source>
</evidence>
<evidence type="ECO:0000313" key="3">
    <source>
        <dbReference type="Proteomes" id="UP001466331"/>
    </source>
</evidence>
<protein>
    <submittedName>
        <fullName evidence="2">Lysophospholipase</fullName>
    </submittedName>
</protein>
<comment type="caution">
    <text evidence="2">The sequence shown here is derived from an EMBL/GenBank/DDBJ whole genome shotgun (WGS) entry which is preliminary data.</text>
</comment>
<dbReference type="PANTHER" id="PTHR11614">
    <property type="entry name" value="PHOSPHOLIPASE-RELATED"/>
    <property type="match status" value="1"/>
</dbReference>
<dbReference type="InterPro" id="IPR029058">
    <property type="entry name" value="AB_hydrolase_fold"/>
</dbReference>
<dbReference type="InterPro" id="IPR000639">
    <property type="entry name" value="Epox_hydrolase-like"/>
</dbReference>